<organism evidence="7 8">
    <name type="scientific">Conger conger</name>
    <name type="common">Conger eel</name>
    <name type="synonym">Muraena conger</name>
    <dbReference type="NCBI Taxonomy" id="82655"/>
    <lineage>
        <taxon>Eukaryota</taxon>
        <taxon>Metazoa</taxon>
        <taxon>Chordata</taxon>
        <taxon>Craniata</taxon>
        <taxon>Vertebrata</taxon>
        <taxon>Euteleostomi</taxon>
        <taxon>Actinopterygii</taxon>
        <taxon>Neopterygii</taxon>
        <taxon>Teleostei</taxon>
        <taxon>Anguilliformes</taxon>
        <taxon>Congridae</taxon>
        <taxon>Conger</taxon>
    </lineage>
</organism>
<reference evidence="7" key="1">
    <citation type="journal article" date="2023" name="Science">
        <title>Genome structures resolve the early diversification of teleost fishes.</title>
        <authorList>
            <person name="Parey E."/>
            <person name="Louis A."/>
            <person name="Montfort J."/>
            <person name="Bouchez O."/>
            <person name="Roques C."/>
            <person name="Iampietro C."/>
            <person name="Lluch J."/>
            <person name="Castinel A."/>
            <person name="Donnadieu C."/>
            <person name="Desvignes T."/>
            <person name="Floi Bucao C."/>
            <person name="Jouanno E."/>
            <person name="Wen M."/>
            <person name="Mejri S."/>
            <person name="Dirks R."/>
            <person name="Jansen H."/>
            <person name="Henkel C."/>
            <person name="Chen W.J."/>
            <person name="Zahm M."/>
            <person name="Cabau C."/>
            <person name="Klopp C."/>
            <person name="Thompson A.W."/>
            <person name="Robinson-Rechavi M."/>
            <person name="Braasch I."/>
            <person name="Lecointre G."/>
            <person name="Bobe J."/>
            <person name="Postlethwait J.H."/>
            <person name="Berthelot C."/>
            <person name="Roest Crollius H."/>
            <person name="Guiguen Y."/>
        </authorList>
    </citation>
    <scope>NUCLEOTIDE SEQUENCE</scope>
    <source>
        <strain evidence="7">Concon-B</strain>
    </source>
</reference>
<evidence type="ECO:0000256" key="6">
    <source>
        <dbReference type="RuleBase" id="RU910716"/>
    </source>
</evidence>
<comment type="caution">
    <text evidence="7">The sequence shown here is derived from an EMBL/GenBank/DDBJ whole genome shotgun (WGS) entry which is preliminary data.</text>
</comment>
<dbReference type="OrthoDB" id="6122721at2759"/>
<name>A0A9Q1I2E9_CONCO</name>
<comment type="subcellular location">
    <subcellularLocation>
        <location evidence="1 6">Membrane</location>
        <topology evidence="1 6">Multi-pass membrane protein</topology>
    </subcellularLocation>
</comment>
<dbReference type="EMBL" id="JAFJMO010000004">
    <property type="protein sequence ID" value="KAJ8279737.1"/>
    <property type="molecule type" value="Genomic_DNA"/>
</dbReference>
<dbReference type="PANTHER" id="PTHR47331">
    <property type="entry name" value="PHD-TYPE DOMAIN-CONTAINING PROTEIN"/>
    <property type="match status" value="1"/>
</dbReference>
<keyword evidence="3" id="KW-0812">Transmembrane</keyword>
<evidence type="ECO:0000256" key="2">
    <source>
        <dbReference type="ARBA" id="ARBA00008789"/>
    </source>
</evidence>
<gene>
    <name evidence="7" type="ORF">COCON_G00068030</name>
</gene>
<evidence type="ECO:0000256" key="4">
    <source>
        <dbReference type="ARBA" id="ARBA00022989"/>
    </source>
</evidence>
<evidence type="ECO:0000313" key="7">
    <source>
        <dbReference type="EMBL" id="KAJ8279737.1"/>
    </source>
</evidence>
<dbReference type="InterPro" id="IPR043128">
    <property type="entry name" value="Rev_trsase/Diguanyl_cyclase"/>
</dbReference>
<protein>
    <recommendedName>
        <fullName evidence="6">XK-related protein</fullName>
    </recommendedName>
</protein>
<dbReference type="Gene3D" id="3.30.70.270">
    <property type="match status" value="1"/>
</dbReference>
<dbReference type="CDD" id="cd01644">
    <property type="entry name" value="RT_pepA17"/>
    <property type="match status" value="1"/>
</dbReference>
<dbReference type="InterPro" id="IPR043502">
    <property type="entry name" value="DNA/RNA_pol_sf"/>
</dbReference>
<dbReference type="AlphaFoldDB" id="A0A9Q1I2E9"/>
<dbReference type="Gene3D" id="3.10.10.10">
    <property type="entry name" value="HIV Type 1 Reverse Transcriptase, subunit A, domain 1"/>
    <property type="match status" value="1"/>
</dbReference>
<dbReference type="PANTHER" id="PTHR47331:SF6">
    <property type="entry name" value="DOUBLECORTIN DOMAIN-CONTAINING PROTEIN"/>
    <property type="match status" value="1"/>
</dbReference>
<keyword evidence="4" id="KW-1133">Transmembrane helix</keyword>
<evidence type="ECO:0000256" key="3">
    <source>
        <dbReference type="ARBA" id="ARBA00022692"/>
    </source>
</evidence>
<evidence type="ECO:0000256" key="5">
    <source>
        <dbReference type="ARBA" id="ARBA00023136"/>
    </source>
</evidence>
<keyword evidence="5" id="KW-0472">Membrane</keyword>
<evidence type="ECO:0000313" key="8">
    <source>
        <dbReference type="Proteomes" id="UP001152803"/>
    </source>
</evidence>
<dbReference type="GO" id="GO:0005886">
    <property type="term" value="C:plasma membrane"/>
    <property type="evidence" value="ECO:0007669"/>
    <property type="project" value="UniProtKB-ARBA"/>
</dbReference>
<keyword evidence="8" id="KW-1185">Reference proteome</keyword>
<sequence>MSQALNRLMSLKCNFEKKHEMRDHFHAFMENFFKNGHAELAPPISGEEERWYLPTFGVYHPKKPKQIRVVFDSSAPYNGVSLNDVLLTGPDLNNTLLGVLMRYRKEAVAFSADIEQMFYSFLVREEDRNFLRFLWFQDNDFSKGIEEFRMKVHVFGNSPSPSVVIYGLHQSVLDRNLCTDSDVRHFVMRNFYVDDGLTSLPTAEAVITRLKKTQETLAKSNLRLHKIAANNREVMEAFPPEDRAADLKDLDLDADSLPAQRSLGLNWDLETDSFHFKVSDVVKPFTRRVPQIFSYAWFRDDGKIDKRKRTQLIFIHILQLGVFTRYFQLLKKGVGVIQSSEMTCHHEMFGMAADLTMLRLIETFVESAPQLLLQIYIILGPDQDHIMQYLSVAASFFSIAWATVEYRRSFRRSVPHVKEMPSGLPTAVYLSYKLFTIASHILSLSLLVMLDRIELYLVE</sequence>
<proteinExistence type="inferred from homology"/>
<dbReference type="Proteomes" id="UP001152803">
    <property type="component" value="Unassembled WGS sequence"/>
</dbReference>
<accession>A0A9Q1I2E9</accession>
<dbReference type="Pfam" id="PF09815">
    <property type="entry name" value="XK-related"/>
    <property type="match status" value="1"/>
</dbReference>
<comment type="similarity">
    <text evidence="2 6">Belongs to the XK family.</text>
</comment>
<evidence type="ECO:0000256" key="1">
    <source>
        <dbReference type="ARBA" id="ARBA00004141"/>
    </source>
</evidence>
<dbReference type="InterPro" id="IPR018629">
    <property type="entry name" value="XK-rel"/>
</dbReference>
<dbReference type="SUPFAM" id="SSF56672">
    <property type="entry name" value="DNA/RNA polymerases"/>
    <property type="match status" value="1"/>
</dbReference>